<sequence length="359" mass="38369">MPTKDVLSSADLTELRQSALGAANPLGIAAEVADAAEQGRLADPTDAGKALTLAAEIAETRAKFDAALRYADRAVAAYPDDTDPDAGFARALHARILFRTGRADEALAELTALRPLLDSQPDAAAYLSAALDVGGRTDLAEQWLTEAVETALRNRPTPTEETAEAGTTEPVAGEAVTAGPVTGEAAVQEAGGLLFFLLQQRHRVRRELALPHDQNDNLADRLENELFRSATTAAAEPGPAGRLFLPEAELDALLSRWPDLAEVFGRNWDEHRGRVQRELVRLADSGRIGLGPLRGSTEGLAGFAGRDGADPTDESARAGYATELAERGTQLRWPPERNEACWCGSGLKYKKCCLPRTRG</sequence>
<dbReference type="RefSeq" id="WP_203869856.1">
    <property type="nucleotide sequence ID" value="NZ_BONW01000039.1"/>
</dbReference>
<dbReference type="InterPro" id="IPR004027">
    <property type="entry name" value="SEC_C_motif"/>
</dbReference>
<dbReference type="Gene3D" id="1.25.40.10">
    <property type="entry name" value="Tetratricopeptide repeat domain"/>
    <property type="match status" value="1"/>
</dbReference>
<accession>A0ABQ4E9R2</accession>
<protein>
    <submittedName>
        <fullName evidence="1">Preprotein translocase SecA</fullName>
    </submittedName>
</protein>
<gene>
    <name evidence="1" type="ORF">Pen02_64010</name>
</gene>
<proteinExistence type="predicted"/>
<evidence type="ECO:0000313" key="2">
    <source>
        <dbReference type="Proteomes" id="UP000646749"/>
    </source>
</evidence>
<name>A0ABQ4E9R2_9ACTN</name>
<dbReference type="SUPFAM" id="SSF103642">
    <property type="entry name" value="Sec-C motif"/>
    <property type="match status" value="1"/>
</dbReference>
<dbReference type="Pfam" id="PF02810">
    <property type="entry name" value="SEC-C"/>
    <property type="match status" value="1"/>
</dbReference>
<dbReference type="Gene3D" id="3.10.450.50">
    <property type="match status" value="1"/>
</dbReference>
<comment type="caution">
    <text evidence="1">The sequence shown here is derived from an EMBL/GenBank/DDBJ whole genome shotgun (WGS) entry which is preliminary data.</text>
</comment>
<evidence type="ECO:0000313" key="1">
    <source>
        <dbReference type="EMBL" id="GIG91465.1"/>
    </source>
</evidence>
<dbReference type="InterPro" id="IPR011990">
    <property type="entry name" value="TPR-like_helical_dom_sf"/>
</dbReference>
<organism evidence="1 2">
    <name type="scientific">Plantactinospora endophytica</name>
    <dbReference type="NCBI Taxonomy" id="673535"/>
    <lineage>
        <taxon>Bacteria</taxon>
        <taxon>Bacillati</taxon>
        <taxon>Actinomycetota</taxon>
        <taxon>Actinomycetes</taxon>
        <taxon>Micromonosporales</taxon>
        <taxon>Micromonosporaceae</taxon>
        <taxon>Plantactinospora</taxon>
    </lineage>
</organism>
<keyword evidence="2" id="KW-1185">Reference proteome</keyword>
<dbReference type="EMBL" id="BONW01000039">
    <property type="protein sequence ID" value="GIG91465.1"/>
    <property type="molecule type" value="Genomic_DNA"/>
</dbReference>
<reference evidence="1 2" key="1">
    <citation type="submission" date="2021-01" db="EMBL/GenBank/DDBJ databases">
        <title>Whole genome shotgun sequence of Plantactinospora endophytica NBRC 110450.</title>
        <authorList>
            <person name="Komaki H."/>
            <person name="Tamura T."/>
        </authorList>
    </citation>
    <scope>NUCLEOTIDE SEQUENCE [LARGE SCALE GENOMIC DNA]</scope>
    <source>
        <strain evidence="1 2">NBRC 110450</strain>
    </source>
</reference>
<dbReference type="SUPFAM" id="SSF48452">
    <property type="entry name" value="TPR-like"/>
    <property type="match status" value="1"/>
</dbReference>
<dbReference type="Proteomes" id="UP000646749">
    <property type="component" value="Unassembled WGS sequence"/>
</dbReference>